<comment type="caution">
    <text evidence="1">The sequence shown here is derived from an EMBL/GenBank/DDBJ whole genome shotgun (WGS) entry which is preliminary data.</text>
</comment>
<name>A0A9Q1BCW6_HOLLE</name>
<evidence type="ECO:0000313" key="2">
    <source>
        <dbReference type="Proteomes" id="UP001152320"/>
    </source>
</evidence>
<evidence type="ECO:0000313" key="1">
    <source>
        <dbReference type="EMBL" id="KAJ8020554.1"/>
    </source>
</evidence>
<proteinExistence type="predicted"/>
<organism evidence="1 2">
    <name type="scientific">Holothuria leucospilota</name>
    <name type="common">Black long sea cucumber</name>
    <name type="synonym">Mertensiothuria leucospilota</name>
    <dbReference type="NCBI Taxonomy" id="206669"/>
    <lineage>
        <taxon>Eukaryota</taxon>
        <taxon>Metazoa</taxon>
        <taxon>Echinodermata</taxon>
        <taxon>Eleutherozoa</taxon>
        <taxon>Echinozoa</taxon>
        <taxon>Holothuroidea</taxon>
        <taxon>Aspidochirotacea</taxon>
        <taxon>Aspidochirotida</taxon>
        <taxon>Holothuriidae</taxon>
        <taxon>Holothuria</taxon>
    </lineage>
</organism>
<dbReference type="OrthoDB" id="3598281at2759"/>
<accession>A0A9Q1BCW6</accession>
<dbReference type="Proteomes" id="UP001152320">
    <property type="component" value="Chromosome 22"/>
</dbReference>
<gene>
    <name evidence="1" type="ORF">HOLleu_40175</name>
</gene>
<keyword evidence="2" id="KW-1185">Reference proteome</keyword>
<protein>
    <submittedName>
        <fullName evidence="1">Uncharacterized protein</fullName>
    </submittedName>
</protein>
<dbReference type="AlphaFoldDB" id="A0A9Q1BCW6"/>
<sequence>MTVYADKNFPNWKEQLPWNCSQVHDFTVPDVFDETNADFELPGLIRELSSPATDFGTSENVKGVLNAAMNMTVWQQYYPRSNINNANVHFYSKRQYFETITLVTFANDVSCAANAAMKMAVLQQFYPRSDIYNTNVRTYIPSRWHLAADEDGSICGGGKVVSLMVFQNKILKY</sequence>
<dbReference type="EMBL" id="JAIZAY010000022">
    <property type="protein sequence ID" value="KAJ8020554.1"/>
    <property type="molecule type" value="Genomic_DNA"/>
</dbReference>
<reference evidence="1" key="1">
    <citation type="submission" date="2021-10" db="EMBL/GenBank/DDBJ databases">
        <title>Tropical sea cucumber genome reveals ecological adaptation and Cuvierian tubules defense mechanism.</title>
        <authorList>
            <person name="Chen T."/>
        </authorList>
    </citation>
    <scope>NUCLEOTIDE SEQUENCE</scope>
    <source>
        <strain evidence="1">Nanhai2018</strain>
        <tissue evidence="1">Muscle</tissue>
    </source>
</reference>